<dbReference type="Pfam" id="PF13281">
    <property type="entry name" value="MAP3K_TRAF_bd"/>
    <property type="match status" value="1"/>
</dbReference>
<dbReference type="InterPro" id="IPR036872">
    <property type="entry name" value="CH_dom_sf"/>
</dbReference>
<evidence type="ECO:0000259" key="16">
    <source>
        <dbReference type="PROSITE" id="PS50011"/>
    </source>
</evidence>
<comment type="cofactor">
    <cofactor evidence="1">
        <name>Mg(2+)</name>
        <dbReference type="ChEBI" id="CHEBI:18420"/>
    </cofactor>
</comment>
<dbReference type="InterPro" id="IPR025136">
    <property type="entry name" value="MAP3K_TRAF-bd"/>
</dbReference>
<dbReference type="GO" id="GO:0005524">
    <property type="term" value="F:ATP binding"/>
    <property type="evidence" value="ECO:0007669"/>
    <property type="project" value="UniProtKB-UniRule"/>
</dbReference>
<dbReference type="PROSITE" id="PS00107">
    <property type="entry name" value="PROTEIN_KINASE_ATP"/>
    <property type="match status" value="1"/>
</dbReference>
<feature type="region of interest" description="Disordered" evidence="15">
    <location>
        <begin position="1353"/>
        <end position="1374"/>
    </location>
</feature>
<keyword evidence="19" id="KW-1185">Reference proteome</keyword>
<dbReference type="Pfam" id="PF20302">
    <property type="entry name" value="HisK-N-like"/>
    <property type="match status" value="1"/>
</dbReference>
<comment type="similarity">
    <text evidence="14">Belongs to the calponin family.</text>
</comment>
<evidence type="ECO:0000256" key="4">
    <source>
        <dbReference type="ARBA" id="ARBA00022679"/>
    </source>
</evidence>
<evidence type="ECO:0000256" key="14">
    <source>
        <dbReference type="RuleBase" id="RU361224"/>
    </source>
</evidence>
<dbReference type="PANTHER" id="PTHR11584">
    <property type="entry name" value="SERINE/THREONINE PROTEIN KINASE"/>
    <property type="match status" value="1"/>
</dbReference>
<keyword evidence="8 13" id="KW-0067">ATP-binding</keyword>
<dbReference type="PROSITE" id="PS01052">
    <property type="entry name" value="CALPONIN_1"/>
    <property type="match status" value="1"/>
</dbReference>
<dbReference type="Pfam" id="PF00069">
    <property type="entry name" value="Pkinase"/>
    <property type="match status" value="1"/>
</dbReference>
<feature type="compositionally biased region" description="Polar residues" evidence="15">
    <location>
        <begin position="1353"/>
        <end position="1371"/>
    </location>
</feature>
<dbReference type="PROSITE" id="PS51122">
    <property type="entry name" value="CALPONIN_2"/>
    <property type="match status" value="1"/>
</dbReference>
<evidence type="ECO:0000256" key="1">
    <source>
        <dbReference type="ARBA" id="ARBA00001946"/>
    </source>
</evidence>
<reference evidence="18 19" key="1">
    <citation type="journal article" date="2017" name="Curr. Biol.">
        <title>The Evolution of Venom by Co-option of Single-Copy Genes.</title>
        <authorList>
            <person name="Martinson E.O."/>
            <person name="Mrinalini"/>
            <person name="Kelkar Y.D."/>
            <person name="Chang C.H."/>
            <person name="Werren J.H."/>
        </authorList>
    </citation>
    <scope>NUCLEOTIDE SEQUENCE [LARGE SCALE GENOMIC DNA]</scope>
    <source>
        <strain evidence="18 19">Alberta</strain>
        <tissue evidence="18">Whole body</tissue>
    </source>
</reference>
<evidence type="ECO:0000313" key="19">
    <source>
        <dbReference type="Proteomes" id="UP000215335"/>
    </source>
</evidence>
<dbReference type="SUPFAM" id="SSF47769">
    <property type="entry name" value="SAM/Pointed domain"/>
    <property type="match status" value="1"/>
</dbReference>
<dbReference type="InterPro" id="IPR043969">
    <property type="entry name" value="MAP3K_PH"/>
</dbReference>
<dbReference type="STRING" id="543379.A0A232F9Q3"/>
<keyword evidence="5" id="KW-0479">Metal-binding</keyword>
<feature type="domain" description="Calponin-homology (CH)" evidence="17">
    <location>
        <begin position="10"/>
        <end position="115"/>
    </location>
</feature>
<evidence type="ECO:0000256" key="9">
    <source>
        <dbReference type="ARBA" id="ARBA00022842"/>
    </source>
</evidence>
<evidence type="ECO:0000256" key="8">
    <source>
        <dbReference type="ARBA" id="ARBA00022840"/>
    </source>
</evidence>
<feature type="binding site" evidence="13">
    <location>
        <position position="834"/>
    </location>
    <ligand>
        <name>ATP</name>
        <dbReference type="ChEBI" id="CHEBI:30616"/>
    </ligand>
</feature>
<feature type="non-terminal residue" evidence="18">
    <location>
        <position position="1"/>
    </location>
</feature>
<evidence type="ECO:0000256" key="13">
    <source>
        <dbReference type="PROSITE-ProRule" id="PRU10141"/>
    </source>
</evidence>
<dbReference type="EMBL" id="NNAY01000654">
    <property type="protein sequence ID" value="OXU27163.1"/>
    <property type="molecule type" value="Genomic_DNA"/>
</dbReference>
<dbReference type="GO" id="GO:0004709">
    <property type="term" value="F:MAP kinase kinase kinase activity"/>
    <property type="evidence" value="ECO:0007669"/>
    <property type="project" value="UniProtKB-EC"/>
</dbReference>
<proteinExistence type="inferred from homology"/>
<comment type="caution">
    <text evidence="18">The sequence shown here is derived from an EMBL/GenBank/DDBJ whole genome shotgun (WGS) entry which is preliminary data.</text>
</comment>
<dbReference type="SUPFAM" id="SSF47576">
    <property type="entry name" value="Calponin-homology domain, CH-domain"/>
    <property type="match status" value="1"/>
</dbReference>
<protein>
    <recommendedName>
        <fullName evidence="14">Transgelin</fullName>
    </recommendedName>
</protein>
<name>A0A232F9Q3_9HYME</name>
<dbReference type="Pfam" id="PF20309">
    <property type="entry name" value="DRHyd-ASK"/>
    <property type="match status" value="1"/>
</dbReference>
<dbReference type="InterPro" id="IPR008271">
    <property type="entry name" value="Ser/Thr_kinase_AS"/>
</dbReference>
<evidence type="ECO:0000256" key="6">
    <source>
        <dbReference type="ARBA" id="ARBA00022741"/>
    </source>
</evidence>
<dbReference type="SMART" id="SM00220">
    <property type="entry name" value="S_TKc"/>
    <property type="match status" value="1"/>
</dbReference>
<keyword evidence="9" id="KW-0460">Magnesium</keyword>
<dbReference type="Gene3D" id="1.10.510.10">
    <property type="entry name" value="Transferase(Phosphotransferase) domain 1"/>
    <property type="match status" value="1"/>
</dbReference>
<comment type="catalytic activity">
    <reaction evidence="11">
        <text>L-threonyl-[protein] + ATP = O-phospho-L-threonyl-[protein] + ADP + H(+)</text>
        <dbReference type="Rhea" id="RHEA:46608"/>
        <dbReference type="Rhea" id="RHEA-COMP:11060"/>
        <dbReference type="Rhea" id="RHEA-COMP:11605"/>
        <dbReference type="ChEBI" id="CHEBI:15378"/>
        <dbReference type="ChEBI" id="CHEBI:30013"/>
        <dbReference type="ChEBI" id="CHEBI:30616"/>
        <dbReference type="ChEBI" id="CHEBI:61977"/>
        <dbReference type="ChEBI" id="CHEBI:456216"/>
        <dbReference type="EC" id="2.7.11.25"/>
    </reaction>
</comment>
<dbReference type="OrthoDB" id="275301at2759"/>
<dbReference type="SUPFAM" id="SSF56112">
    <property type="entry name" value="Protein kinase-like (PK-like)"/>
    <property type="match status" value="1"/>
</dbReference>
<dbReference type="InterPro" id="IPR046872">
    <property type="entry name" value="DRHyd-ASK"/>
</dbReference>
<dbReference type="InterPro" id="IPR000719">
    <property type="entry name" value="Prot_kinase_dom"/>
</dbReference>
<evidence type="ECO:0000256" key="10">
    <source>
        <dbReference type="ARBA" id="ARBA00023054"/>
    </source>
</evidence>
<dbReference type="PROSITE" id="PS50021">
    <property type="entry name" value="CH"/>
    <property type="match status" value="1"/>
</dbReference>
<dbReference type="Gene3D" id="3.30.200.20">
    <property type="entry name" value="Phosphorylase Kinase, domain 1"/>
    <property type="match status" value="1"/>
</dbReference>
<evidence type="ECO:0000313" key="18">
    <source>
        <dbReference type="EMBL" id="OXU27163.1"/>
    </source>
</evidence>
<accession>A0A232F9Q3</accession>
<evidence type="ECO:0000256" key="3">
    <source>
        <dbReference type="ARBA" id="ARBA00022527"/>
    </source>
</evidence>
<evidence type="ECO:0000256" key="5">
    <source>
        <dbReference type="ARBA" id="ARBA00022723"/>
    </source>
</evidence>
<gene>
    <name evidence="18" type="ORF">TSAR_014515</name>
</gene>
<evidence type="ECO:0000256" key="7">
    <source>
        <dbReference type="ARBA" id="ARBA00022777"/>
    </source>
</evidence>
<dbReference type="Pfam" id="PF00402">
    <property type="entry name" value="Calponin"/>
    <property type="match status" value="1"/>
</dbReference>
<dbReference type="CDD" id="cd06624">
    <property type="entry name" value="STKc_ASK"/>
    <property type="match status" value="1"/>
</dbReference>
<dbReference type="InterPro" id="IPR001715">
    <property type="entry name" value="CH_dom"/>
</dbReference>
<dbReference type="Pfam" id="PF00307">
    <property type="entry name" value="CH"/>
    <property type="match status" value="1"/>
</dbReference>
<dbReference type="InterPro" id="IPR046873">
    <property type="entry name" value="HisK-N-like"/>
</dbReference>
<dbReference type="InterPro" id="IPR000557">
    <property type="entry name" value="Calponin_repeat"/>
</dbReference>
<organism evidence="18 19">
    <name type="scientific">Trichomalopsis sarcophagae</name>
    <dbReference type="NCBI Taxonomy" id="543379"/>
    <lineage>
        <taxon>Eukaryota</taxon>
        <taxon>Metazoa</taxon>
        <taxon>Ecdysozoa</taxon>
        <taxon>Arthropoda</taxon>
        <taxon>Hexapoda</taxon>
        <taxon>Insecta</taxon>
        <taxon>Pterygota</taxon>
        <taxon>Neoptera</taxon>
        <taxon>Endopterygota</taxon>
        <taxon>Hymenoptera</taxon>
        <taxon>Apocrita</taxon>
        <taxon>Proctotrupomorpha</taxon>
        <taxon>Chalcidoidea</taxon>
        <taxon>Pteromalidae</taxon>
        <taxon>Pteromalinae</taxon>
        <taxon>Trichomalopsis</taxon>
    </lineage>
</organism>
<dbReference type="Gene3D" id="1.10.418.10">
    <property type="entry name" value="Calponin-like domain"/>
    <property type="match status" value="1"/>
</dbReference>
<comment type="similarity">
    <text evidence="2">Belongs to the protein kinase superfamily. STE Ser/Thr protein kinase family. MAP kinase kinase kinase subfamily.</text>
</comment>
<dbReference type="InterPro" id="IPR003096">
    <property type="entry name" value="SM22_calponin"/>
</dbReference>
<dbReference type="Pfam" id="PF19039">
    <property type="entry name" value="ASK_PH"/>
    <property type="match status" value="1"/>
</dbReference>
<dbReference type="GO" id="GO:0046872">
    <property type="term" value="F:metal ion binding"/>
    <property type="evidence" value="ECO:0007669"/>
    <property type="project" value="UniProtKB-KW"/>
</dbReference>
<keyword evidence="3" id="KW-0723">Serine/threonine-protein kinase</keyword>
<dbReference type="PANTHER" id="PTHR11584:SF394">
    <property type="entry name" value="APOPTOTIC SIGNAL-REGULATING KINASE 1, ISOFORM C"/>
    <property type="match status" value="1"/>
</dbReference>
<evidence type="ECO:0000259" key="17">
    <source>
        <dbReference type="PROSITE" id="PS50021"/>
    </source>
</evidence>
<evidence type="ECO:0000256" key="15">
    <source>
        <dbReference type="SAM" id="MobiDB-lite"/>
    </source>
</evidence>
<evidence type="ECO:0000256" key="12">
    <source>
        <dbReference type="ARBA" id="ARBA00048329"/>
    </source>
</evidence>
<sequence>CLQVAGKREPEQEAEAQQWIETVIGARFPPGASYEDALRDGVILCTLMNKLQPGLISKINTSGGDYKMMDNLNQFQKACIKYGVPDVDLFQAVDLMERKNIAQVTNTIFAIGRTTYKHPEWRGPWLGPKPSEEHKRNFTEDQLRAGEGIIGLQAGTNKGASQSGQNFGASRKIIFGNCLQNSIKMPSTCGDTTETTGQAIEGVSGTDSVGTHSDLSGNTTILTRPKMDIVCLLDTQQPEHLNQRKKAFEHVKQACNLVNARLHHIQFEKLDFGETNVLDTFYNADVAVVDLSIQLQQSSLFYHLGVRESFGMKDNILLVNDVDSEATIRLKLSCGSYTFLPYKFVDCDTSLSISTSPKIGGEEMIDLTQRLKKLYEEVEIHSKAHIKEKFLTDLRKARETLTGEELARAITNMQKRLDDPNVLCGEVVLSLLISFRDIQDYDAMVQLVDDLRTVPNHKSAINTPFIRYHYAFALNRRHKEGDRERALKVIEEALKKKENHVPDMLGLCGRIYKDMFVESGHTDLESLTNAINWYRKGFEVQPNEFAGINLATLLVVAGNEFSKSEELQHIAMVLNNLIGKKGSLSSLKDYWDVATFFEISVLAEDYSKAIKAAECMFKLKPPDWYLKSTIGNITLIDKFRKKSDETEISPEEQIFSFWMEYFIEATKSEVGDSIRFPILVLEPTKIYMPSYVIVNLGADEKSIQISNLCLESIKHNCKQVHDWLFTANMLRSVSLYKRDERCLFLYVHENSDDFQIYLPSVHCRQRLYDLVLEMTRDQEGMVTDLDAYMADDSSKIKFEYDLDDQNKRVILGRGTYGVVYAARDLSTQVKIAVKEIRERNLGDVQPLHEEIRLHSQLRHRNIVQYLGSVSEDGFFKIFMEQVPGGSLSALLKSKWGPLKRNESTIALYTKQMLEGLKYLHDQKIVHRDIKGDNVLVNTYSGIVKISDFGMSKRLAGLCPSTETFAGTLQYMAPEVIDKGQRGYGAPADIWSLGCTIVEMATGKPPFIELGSPQAAVFKVGFYKKHPEIPPELSEKAKNFILRCFEVNADTRATAAELLEDPFIIEKKKTLRLVAPPDFSRSISVPAERADKLMISDKTNNNIVSQSPMHASQSDDSVVHNGELPKSRRLRERSPAHLLSPISMPAASLSYNSCSTIGTTPSIEASEPEVAGNSMTRRSSSGGLLSPDVELTAGQLAQKSGDEEGGFYLLKKDSQRRMTLTRVLSQDEAKICSLWMQSIQSDVGQKTVLQMNHLETLTRALKDYISTQNQEAITIAIGKLKEELDFDSTAINQIQLAIYLFQTAVNEVLRMHSIKPHWMFALDNLVRTAVQAAITVLSPELGANLLGQERAQSTTEGIEEGSTSGVSTVNSIKSHKTSDSAEHNKFWHEYRDQMGSIKVENMKLLHELLESQKAYQSLLCQALDEQKAQLGALTELCESIDKKIRRRNLGIPQISITDRDDEPTADEQLIKGLQTLNIDGNTIERFVSEQYTLEDILVYVARDDLRRLNLKGGIELRIWKAILAHRQDAPTN</sequence>
<dbReference type="CDD" id="cd21207">
    <property type="entry name" value="CH_dMP20-like"/>
    <property type="match status" value="1"/>
</dbReference>
<dbReference type="SMART" id="SM00033">
    <property type="entry name" value="CH"/>
    <property type="match status" value="1"/>
</dbReference>
<dbReference type="FunFam" id="1.10.510.10:FF:000054">
    <property type="entry name" value="Mitogen-activated protein kinase kinase kinase 5"/>
    <property type="match status" value="1"/>
</dbReference>
<comment type="catalytic activity">
    <reaction evidence="12">
        <text>L-seryl-[protein] + ATP = O-phospho-L-seryl-[protein] + ADP + H(+)</text>
        <dbReference type="Rhea" id="RHEA:17989"/>
        <dbReference type="Rhea" id="RHEA-COMP:9863"/>
        <dbReference type="Rhea" id="RHEA-COMP:11604"/>
        <dbReference type="ChEBI" id="CHEBI:15378"/>
        <dbReference type="ChEBI" id="CHEBI:29999"/>
        <dbReference type="ChEBI" id="CHEBI:30616"/>
        <dbReference type="ChEBI" id="CHEBI:83421"/>
        <dbReference type="ChEBI" id="CHEBI:456216"/>
        <dbReference type="EC" id="2.7.11.25"/>
    </reaction>
</comment>
<dbReference type="InterPro" id="IPR011009">
    <property type="entry name" value="Kinase-like_dom_sf"/>
</dbReference>
<dbReference type="PROSITE" id="PS00108">
    <property type="entry name" value="PROTEIN_KINASE_ST"/>
    <property type="match status" value="1"/>
</dbReference>
<dbReference type="InterPro" id="IPR017441">
    <property type="entry name" value="Protein_kinase_ATP_BS"/>
</dbReference>
<feature type="region of interest" description="Disordered" evidence="15">
    <location>
        <begin position="1164"/>
        <end position="1185"/>
    </location>
</feature>
<keyword evidence="6 13" id="KW-0547">Nucleotide-binding</keyword>
<keyword evidence="7" id="KW-0418">Kinase</keyword>
<dbReference type="Proteomes" id="UP000215335">
    <property type="component" value="Unassembled WGS sequence"/>
</dbReference>
<dbReference type="FunFam" id="3.30.200.20:FF:000487">
    <property type="entry name" value="Serine/threonine protein kinase, putative"/>
    <property type="match status" value="1"/>
</dbReference>
<keyword evidence="10" id="KW-0175">Coiled coil</keyword>
<evidence type="ECO:0000256" key="11">
    <source>
        <dbReference type="ARBA" id="ARBA00047559"/>
    </source>
</evidence>
<keyword evidence="4" id="KW-0808">Transferase</keyword>
<dbReference type="PRINTS" id="PR00888">
    <property type="entry name" value="SM22CALPONIN"/>
</dbReference>
<feature type="compositionally biased region" description="Polar residues" evidence="15">
    <location>
        <begin position="1172"/>
        <end position="1182"/>
    </location>
</feature>
<dbReference type="InterPro" id="IPR013761">
    <property type="entry name" value="SAM/pointed_sf"/>
</dbReference>
<dbReference type="PROSITE" id="PS50011">
    <property type="entry name" value="PROTEIN_KINASE_DOM"/>
    <property type="match status" value="1"/>
</dbReference>
<evidence type="ECO:0000256" key="2">
    <source>
        <dbReference type="ARBA" id="ARBA00006529"/>
    </source>
</evidence>
<feature type="domain" description="Protein kinase" evidence="16">
    <location>
        <begin position="805"/>
        <end position="1063"/>
    </location>
</feature>